<organism evidence="1 2">
    <name type="scientific">Bernardetia litoralis (strain ATCC 23117 / DSM 6794 / NBRC 15988 / NCIMB 1366 / Fx l1 / Sio-4)</name>
    <name type="common">Flexibacter litoralis</name>
    <dbReference type="NCBI Taxonomy" id="880071"/>
    <lineage>
        <taxon>Bacteria</taxon>
        <taxon>Pseudomonadati</taxon>
        <taxon>Bacteroidota</taxon>
        <taxon>Cytophagia</taxon>
        <taxon>Cytophagales</taxon>
        <taxon>Bernardetiaceae</taxon>
        <taxon>Bernardetia</taxon>
    </lineage>
</organism>
<dbReference type="OrthoDB" id="9930714at2"/>
<accession>I4AQB9</accession>
<dbReference type="EMBL" id="CP003345">
    <property type="protein sequence ID" value="AFM06154.1"/>
    <property type="molecule type" value="Genomic_DNA"/>
</dbReference>
<name>I4AQB9_BERLS</name>
<evidence type="ECO:0000313" key="1">
    <source>
        <dbReference type="EMBL" id="AFM06154.1"/>
    </source>
</evidence>
<sequence>MKFLPLLFLIILLQGCDAFTDKRAVSAKEFYELKDNVTITKVTEGQILENATPKAQRVYQKIANKKQEAIEFLNTHQDNQNQLYQILELDSSEIDIIEKIAYYKDNSKIEYEKEKQIFEAYQNIEDTTLYQENLQLLQGKEKILYNYPNFDSDKNKFDGMWSILLKQKPIIRSLNK</sequence>
<reference evidence="2" key="1">
    <citation type="submission" date="2012-06" db="EMBL/GenBank/DDBJ databases">
        <title>The complete genome of Flexibacter litoralis DSM 6794.</title>
        <authorList>
            <person name="Lucas S."/>
            <person name="Copeland A."/>
            <person name="Lapidus A."/>
            <person name="Glavina del Rio T."/>
            <person name="Dalin E."/>
            <person name="Tice H."/>
            <person name="Bruce D."/>
            <person name="Goodwin L."/>
            <person name="Pitluck S."/>
            <person name="Peters L."/>
            <person name="Ovchinnikova G."/>
            <person name="Lu M."/>
            <person name="Kyrpides N."/>
            <person name="Mavromatis K."/>
            <person name="Ivanova N."/>
            <person name="Brettin T."/>
            <person name="Detter J.C."/>
            <person name="Han C."/>
            <person name="Larimer F."/>
            <person name="Land M."/>
            <person name="Hauser L."/>
            <person name="Markowitz V."/>
            <person name="Cheng J.-F."/>
            <person name="Hugenholtz P."/>
            <person name="Woyke T."/>
            <person name="Wu D."/>
            <person name="Spring S."/>
            <person name="Lang E."/>
            <person name="Kopitz M."/>
            <person name="Brambilla E."/>
            <person name="Klenk H.-P."/>
            <person name="Eisen J.A."/>
        </authorList>
    </citation>
    <scope>NUCLEOTIDE SEQUENCE [LARGE SCALE GENOMIC DNA]</scope>
    <source>
        <strain evidence="2">ATCC 23117 / DSM 6794 / NBRC 15988 / NCIMB 1366 / Sio-4</strain>
    </source>
</reference>
<dbReference type="RefSeq" id="WP_014799577.1">
    <property type="nucleotide sequence ID" value="NC_018018.1"/>
</dbReference>
<evidence type="ECO:0008006" key="3">
    <source>
        <dbReference type="Google" id="ProtNLM"/>
    </source>
</evidence>
<evidence type="ECO:0000313" key="2">
    <source>
        <dbReference type="Proteomes" id="UP000006054"/>
    </source>
</evidence>
<dbReference type="Proteomes" id="UP000006054">
    <property type="component" value="Chromosome"/>
</dbReference>
<proteinExistence type="predicted"/>
<dbReference type="HOGENOM" id="CLU_1522998_0_0_10"/>
<gene>
    <name evidence="1" type="ordered locus">Fleli_3849</name>
</gene>
<dbReference type="KEGG" id="fli:Fleli_3849"/>
<dbReference type="PROSITE" id="PS51257">
    <property type="entry name" value="PROKAR_LIPOPROTEIN"/>
    <property type="match status" value="1"/>
</dbReference>
<dbReference type="STRING" id="880071.Fleli_3849"/>
<protein>
    <recommendedName>
        <fullName evidence="3">Lipoprotein</fullName>
    </recommendedName>
</protein>
<dbReference type="AlphaFoldDB" id="I4AQB9"/>
<keyword evidence="2" id="KW-1185">Reference proteome</keyword>